<accession>A0A7C8PYE9</accession>
<organism evidence="2 3">
    <name type="scientific">Orbilia oligospora</name>
    <name type="common">Nematode-trapping fungus</name>
    <name type="synonym">Arthrobotrys oligospora</name>
    <dbReference type="NCBI Taxonomy" id="2813651"/>
    <lineage>
        <taxon>Eukaryota</taxon>
        <taxon>Fungi</taxon>
        <taxon>Dikarya</taxon>
        <taxon>Ascomycota</taxon>
        <taxon>Pezizomycotina</taxon>
        <taxon>Orbiliomycetes</taxon>
        <taxon>Orbiliales</taxon>
        <taxon>Orbiliaceae</taxon>
        <taxon>Orbilia</taxon>
    </lineage>
</organism>
<dbReference type="EMBL" id="SOZJ01000007">
    <property type="protein sequence ID" value="TGJ64398.1"/>
    <property type="molecule type" value="Genomic_DNA"/>
</dbReference>
<evidence type="ECO:0000256" key="1">
    <source>
        <dbReference type="SAM" id="MobiDB-lite"/>
    </source>
</evidence>
<protein>
    <submittedName>
        <fullName evidence="2">Uncharacterized protein</fullName>
    </submittedName>
</protein>
<dbReference type="Proteomes" id="UP000297595">
    <property type="component" value="Unassembled WGS sequence"/>
</dbReference>
<dbReference type="AlphaFoldDB" id="A0A7C8PYE9"/>
<evidence type="ECO:0000313" key="2">
    <source>
        <dbReference type="EMBL" id="TGJ64398.1"/>
    </source>
</evidence>
<name>A0A7C8PYE9_ORBOL</name>
<feature type="compositionally biased region" description="Basic residues" evidence="1">
    <location>
        <begin position="30"/>
        <end position="43"/>
    </location>
</feature>
<reference evidence="2 3" key="1">
    <citation type="submission" date="2019-03" db="EMBL/GenBank/DDBJ databases">
        <title>Nematode-trapping fungi genome.</title>
        <authorList>
            <person name="Vidal-Diez De Ulzurrun G."/>
        </authorList>
    </citation>
    <scope>NUCLEOTIDE SEQUENCE [LARGE SCALE GENOMIC DNA]</scope>
    <source>
        <strain evidence="2 3">TWF154</strain>
    </source>
</reference>
<proteinExistence type="predicted"/>
<gene>
    <name evidence="2" type="ORF">EYR41_010457</name>
</gene>
<evidence type="ECO:0000313" key="3">
    <source>
        <dbReference type="Proteomes" id="UP000297595"/>
    </source>
</evidence>
<sequence length="100" mass="11650">MIGYHIRFEKLSVPVHAARKTFPASSLSLRTRKKKKKKGKTRYGQHIDRCQRSRQGSIEGKPNRQMQMRKRSQLCTSKMCTLFSIPAYHSVSEAQRGRRT</sequence>
<comment type="caution">
    <text evidence="2">The sequence shown here is derived from an EMBL/GenBank/DDBJ whole genome shotgun (WGS) entry which is preliminary data.</text>
</comment>
<feature type="region of interest" description="Disordered" evidence="1">
    <location>
        <begin position="24"/>
        <end position="45"/>
    </location>
</feature>